<dbReference type="EMBL" id="VSSQ01092017">
    <property type="protein sequence ID" value="MPN37389.1"/>
    <property type="molecule type" value="Genomic_DNA"/>
</dbReference>
<dbReference type="AlphaFoldDB" id="A0A645HGS7"/>
<organism evidence="1">
    <name type="scientific">bioreactor metagenome</name>
    <dbReference type="NCBI Taxonomy" id="1076179"/>
    <lineage>
        <taxon>unclassified sequences</taxon>
        <taxon>metagenomes</taxon>
        <taxon>ecological metagenomes</taxon>
    </lineage>
</organism>
<name>A0A645HGS7_9ZZZZ</name>
<proteinExistence type="predicted"/>
<protein>
    <submittedName>
        <fullName evidence="1">Uncharacterized protein</fullName>
    </submittedName>
</protein>
<evidence type="ECO:0000313" key="1">
    <source>
        <dbReference type="EMBL" id="MPN37389.1"/>
    </source>
</evidence>
<comment type="caution">
    <text evidence="1">The sequence shown here is derived from an EMBL/GenBank/DDBJ whole genome shotgun (WGS) entry which is preliminary data.</text>
</comment>
<sequence length="87" mass="9142">MGIDALDAGGLVGLVQIDFRQHDPKGAGRVCSNALRLIPISGLRGILVASDHSPFGHIHFGRGQQKFGHLHADGVFVLGHIHASIGC</sequence>
<reference evidence="1" key="1">
    <citation type="submission" date="2019-08" db="EMBL/GenBank/DDBJ databases">
        <authorList>
            <person name="Kucharzyk K."/>
            <person name="Murdoch R.W."/>
            <person name="Higgins S."/>
            <person name="Loffler F."/>
        </authorList>
    </citation>
    <scope>NUCLEOTIDE SEQUENCE</scope>
</reference>
<gene>
    <name evidence="1" type="ORF">SDC9_184906</name>
</gene>
<accession>A0A645HGS7</accession>